<organism evidence="2 3">
    <name type="scientific">Faecousia intestinalis</name>
    <dbReference type="NCBI Taxonomy" id="3133167"/>
    <lineage>
        <taxon>Bacteria</taxon>
        <taxon>Bacillati</taxon>
        <taxon>Bacillota</taxon>
        <taxon>Clostridia</taxon>
        <taxon>Eubacteriales</taxon>
        <taxon>Oscillospiraceae</taxon>
        <taxon>Faecousia</taxon>
    </lineage>
</organism>
<evidence type="ECO:0000313" key="2">
    <source>
        <dbReference type="EMBL" id="MEQ2509671.1"/>
    </source>
</evidence>
<accession>A0ABV1G2P9</accession>
<dbReference type="InterPro" id="IPR007272">
    <property type="entry name" value="Sulf_transp_TsuA/YedE"/>
</dbReference>
<feature type="transmembrane region" description="Helical" evidence="1">
    <location>
        <begin position="123"/>
        <end position="141"/>
    </location>
</feature>
<feature type="transmembrane region" description="Helical" evidence="1">
    <location>
        <begin position="341"/>
        <end position="358"/>
    </location>
</feature>
<dbReference type="RefSeq" id="WP_349134388.1">
    <property type="nucleotide sequence ID" value="NZ_JBBMFF010000022.1"/>
</dbReference>
<feature type="transmembrane region" description="Helical" evidence="1">
    <location>
        <begin position="153"/>
        <end position="178"/>
    </location>
</feature>
<dbReference type="InterPro" id="IPR026366">
    <property type="entry name" value="Seleno_YedE"/>
</dbReference>
<feature type="transmembrane region" description="Helical" evidence="1">
    <location>
        <begin position="300"/>
        <end position="321"/>
    </location>
</feature>
<feature type="transmembrane region" description="Helical" evidence="1">
    <location>
        <begin position="88"/>
        <end position="111"/>
    </location>
</feature>
<proteinExistence type="predicted"/>
<protein>
    <submittedName>
        <fullName evidence="2">YedE family putative selenium transporter</fullName>
    </submittedName>
</protein>
<name>A0ABV1G2P9_9FIRM</name>
<evidence type="ECO:0000313" key="3">
    <source>
        <dbReference type="Proteomes" id="UP001491552"/>
    </source>
</evidence>
<evidence type="ECO:0000256" key="1">
    <source>
        <dbReference type="SAM" id="Phobius"/>
    </source>
</evidence>
<feature type="transmembrane region" description="Helical" evidence="1">
    <location>
        <begin position="265"/>
        <end position="288"/>
    </location>
</feature>
<sequence length="368" mass="38385">MKKKISWWVIVTGAIVGLSAVLLTHFGNPANMGFCIACFLRDIAGSLGLHSAGKVQYIRPEIIGLVLGAFVMSVCTKEFRAKSGSAPALRFVLGAFVMIGALAFLGCPLRMVLRLAGGDANALVGLVGFGAGIFAGTLFLKRGFSLKRSYDSVPLEGVVLPVSMTVILLLFLTVPVIFKLSEAGPGSKHAPVWLALALSMVIGALAQRSRLCMAGGIRDAVMFGDFKLLSGFVAIFLVALIGNLVTKQFHWGFQLQPIAHSSHVWNFLGMTLVGWGSVLLGGCPLRQLILAGSGNGDSTVTVFGMLAGAAAAHNFGLAGTADSTNAAGEFVRGGLPNTGKIAVVSGIVVCLAVSVLNLPKFVKKQEAK</sequence>
<dbReference type="EMBL" id="JBBMFF010000022">
    <property type="protein sequence ID" value="MEQ2509671.1"/>
    <property type="molecule type" value="Genomic_DNA"/>
</dbReference>
<keyword evidence="1" id="KW-1133">Transmembrane helix</keyword>
<dbReference type="Pfam" id="PF04143">
    <property type="entry name" value="Sulf_transp"/>
    <property type="match status" value="1"/>
</dbReference>
<keyword evidence="3" id="KW-1185">Reference proteome</keyword>
<feature type="transmembrane region" description="Helical" evidence="1">
    <location>
        <begin position="190"/>
        <end position="206"/>
    </location>
</feature>
<dbReference type="NCBIfam" id="TIGR04112">
    <property type="entry name" value="seleno_YedE"/>
    <property type="match status" value="1"/>
</dbReference>
<comment type="caution">
    <text evidence="2">The sequence shown here is derived from an EMBL/GenBank/DDBJ whole genome shotgun (WGS) entry which is preliminary data.</text>
</comment>
<reference evidence="2 3" key="1">
    <citation type="submission" date="2024-03" db="EMBL/GenBank/DDBJ databases">
        <title>Human intestinal bacterial collection.</title>
        <authorList>
            <person name="Pauvert C."/>
            <person name="Hitch T.C.A."/>
            <person name="Clavel T."/>
        </authorList>
    </citation>
    <scope>NUCLEOTIDE SEQUENCE [LARGE SCALE GENOMIC DNA]</scope>
    <source>
        <strain evidence="2 3">CLA-AA-H192</strain>
    </source>
</reference>
<keyword evidence="1" id="KW-0472">Membrane</keyword>
<gene>
    <name evidence="2" type="primary">yedE</name>
    <name evidence="2" type="ORF">WMO66_00175</name>
</gene>
<feature type="transmembrane region" description="Helical" evidence="1">
    <location>
        <begin position="7"/>
        <end position="26"/>
    </location>
</feature>
<feature type="transmembrane region" description="Helical" evidence="1">
    <location>
        <begin position="226"/>
        <end position="245"/>
    </location>
</feature>
<keyword evidence="1" id="KW-0812">Transmembrane</keyword>
<feature type="transmembrane region" description="Helical" evidence="1">
    <location>
        <begin position="57"/>
        <end position="76"/>
    </location>
</feature>
<dbReference type="Proteomes" id="UP001491552">
    <property type="component" value="Unassembled WGS sequence"/>
</dbReference>